<dbReference type="Proteomes" id="UP000198646">
    <property type="component" value="Unassembled WGS sequence"/>
</dbReference>
<evidence type="ECO:0000313" key="4">
    <source>
        <dbReference type="EMBL" id="SDO18092.1"/>
    </source>
</evidence>
<keyword evidence="3" id="KW-0963">Cytoplasm</keyword>
<comment type="subcellular location">
    <subcellularLocation>
        <location evidence="3">Cytoplasm</location>
    </subcellularLocation>
</comment>
<comment type="similarity">
    <text evidence="1 3">Belongs to the UreD family.</text>
</comment>
<keyword evidence="2 3" id="KW-0143">Chaperone</keyword>
<protein>
    <recommendedName>
        <fullName evidence="3">Urease accessory protein UreD</fullName>
    </recommendedName>
</protein>
<evidence type="ECO:0000256" key="3">
    <source>
        <dbReference type="HAMAP-Rule" id="MF_01384"/>
    </source>
</evidence>
<dbReference type="EMBL" id="FNJD01000001">
    <property type="protein sequence ID" value="SDO18092.1"/>
    <property type="molecule type" value="Genomic_DNA"/>
</dbReference>
<comment type="function">
    <text evidence="3">Required for maturation of urease via the functional incorporation of the urease nickel metallocenter.</text>
</comment>
<dbReference type="PANTHER" id="PTHR33643:SF1">
    <property type="entry name" value="UREASE ACCESSORY PROTEIN D"/>
    <property type="match status" value="1"/>
</dbReference>
<proteinExistence type="inferred from homology"/>
<gene>
    <name evidence="3" type="primary">ureD</name>
    <name evidence="4" type="ORF">SAMN04488512_101227</name>
</gene>
<comment type="subunit">
    <text evidence="3">UreD, UreF and UreG form a complex that acts as a GTP-hydrolysis-dependent molecular chaperone, activating the urease apoprotein by helping to assemble the nickel containing metallocenter of UreC. The UreE protein probably delivers the nickel.</text>
</comment>
<dbReference type="HAMAP" id="MF_01384">
    <property type="entry name" value="UreD"/>
    <property type="match status" value="1"/>
</dbReference>
<reference evidence="4 5" key="1">
    <citation type="submission" date="2016-10" db="EMBL/GenBank/DDBJ databases">
        <authorList>
            <person name="Varghese N."/>
            <person name="Submissions S."/>
        </authorList>
    </citation>
    <scope>NUCLEOTIDE SEQUENCE [LARGE SCALE GENOMIC DNA]</scope>
    <source>
        <strain evidence="4 5">DSM 17584</strain>
    </source>
</reference>
<keyword evidence="3" id="KW-0996">Nickel insertion</keyword>
<evidence type="ECO:0000313" key="5">
    <source>
        <dbReference type="Proteomes" id="UP000198646"/>
    </source>
</evidence>
<organism evidence="4 5">
    <name type="scientific">Sulfitobacter litoralis</name>
    <dbReference type="NCBI Taxonomy" id="335975"/>
    <lineage>
        <taxon>Bacteria</taxon>
        <taxon>Pseudomonadati</taxon>
        <taxon>Pseudomonadota</taxon>
        <taxon>Alphaproteobacteria</taxon>
        <taxon>Rhodobacterales</taxon>
        <taxon>Roseobacteraceae</taxon>
        <taxon>Sulfitobacter</taxon>
    </lineage>
</organism>
<evidence type="ECO:0000256" key="2">
    <source>
        <dbReference type="ARBA" id="ARBA00023186"/>
    </source>
</evidence>
<dbReference type="Pfam" id="PF01774">
    <property type="entry name" value="UreD"/>
    <property type="match status" value="1"/>
</dbReference>
<evidence type="ECO:0000256" key="1">
    <source>
        <dbReference type="ARBA" id="ARBA00007177"/>
    </source>
</evidence>
<dbReference type="InterPro" id="IPR002669">
    <property type="entry name" value="UreD"/>
</dbReference>
<dbReference type="PANTHER" id="PTHR33643">
    <property type="entry name" value="UREASE ACCESSORY PROTEIN D"/>
    <property type="match status" value="1"/>
</dbReference>
<comment type="caution">
    <text evidence="4">The sequence shown here is derived from an EMBL/GenBank/DDBJ whole genome shotgun (WGS) entry which is preliminary data.</text>
</comment>
<accession>A0ABY0RJI5</accession>
<name>A0ABY0RJI5_9RHOB</name>
<sequence>MRQKCPFRIAPDGNHAIQMGVIFNWTRPPINIAAHTDQAFAVPMQPRARGALRISSKTYGGTSVIDDLYQQGCFKALFPRAAAGGLTGVFLNTSGGMTGGDELSIHATAGADSRLTLTSQAAERVYLAQPGPMAQMTTRLVAKGGARIDWLPQETILFNGSALRRKLEVDLTGDACFFGVEPLVFGRVSMGETLSDARFADNITIRRDGHPIFADAVRLSGDIHTQLAGTATAGGNCAMASVIYAAPDAEALLAPLRALLPASAGASLIRDGVLYARLLAPDSYILRQSLVPIIARLHGAAPPKTWML</sequence>
<keyword evidence="5" id="KW-1185">Reference proteome</keyword>